<reference evidence="1 2" key="1">
    <citation type="submission" date="2019-12" db="EMBL/GenBank/DDBJ databases">
        <authorList>
            <person name="Zhao J."/>
        </authorList>
    </citation>
    <scope>NUCLEOTIDE SEQUENCE [LARGE SCALE GENOMIC DNA]</scope>
    <source>
        <strain evidence="1 2">S-15</strain>
    </source>
</reference>
<evidence type="ECO:0000313" key="1">
    <source>
        <dbReference type="EMBL" id="NBG65210.1"/>
    </source>
</evidence>
<proteinExistence type="predicted"/>
<dbReference type="EMBL" id="WWNE01000004">
    <property type="protein sequence ID" value="NBG65210.1"/>
    <property type="molecule type" value="Genomic_DNA"/>
</dbReference>
<protein>
    <submittedName>
        <fullName evidence="1">DUF3108 domain-containing protein</fullName>
    </submittedName>
</protein>
<dbReference type="Pfam" id="PF11306">
    <property type="entry name" value="DUF3108"/>
    <property type="match status" value="1"/>
</dbReference>
<name>A0A6N9NJ29_9FLAO</name>
<dbReference type="AlphaFoldDB" id="A0A6N9NJ29"/>
<keyword evidence="2" id="KW-1185">Reference proteome</keyword>
<accession>A0A6N9NJ29</accession>
<organism evidence="1 2">
    <name type="scientific">Acidiluteibacter ferrifornacis</name>
    <dbReference type="NCBI Taxonomy" id="2692424"/>
    <lineage>
        <taxon>Bacteria</taxon>
        <taxon>Pseudomonadati</taxon>
        <taxon>Bacteroidota</taxon>
        <taxon>Flavobacteriia</taxon>
        <taxon>Flavobacteriales</taxon>
        <taxon>Cryomorphaceae</taxon>
        <taxon>Acidiluteibacter</taxon>
    </lineage>
</organism>
<dbReference type="RefSeq" id="WP_160632129.1">
    <property type="nucleotide sequence ID" value="NZ_WWNE01000004.1"/>
</dbReference>
<gene>
    <name evidence="1" type="ORF">GQN54_03730</name>
</gene>
<comment type="caution">
    <text evidence="1">The sequence shown here is derived from an EMBL/GenBank/DDBJ whole genome shotgun (WGS) entry which is preliminary data.</text>
</comment>
<dbReference type="InterPro" id="IPR021457">
    <property type="entry name" value="DUF3108"/>
</dbReference>
<dbReference type="Proteomes" id="UP000470771">
    <property type="component" value="Unassembled WGS sequence"/>
</dbReference>
<evidence type="ECO:0000313" key="2">
    <source>
        <dbReference type="Proteomes" id="UP000470771"/>
    </source>
</evidence>
<sequence length="273" mass="31390">MKKLIGFTAIYILGSLAGYTTDQHQGLFQEDLDSAQFRTIKHQTFQPGEKLKYSVNYGWMTAGEATLEVKKAPQKINGREIYHMVGTGISVNTFDWFFKVRDKYETYMDADGVFPWVFVRRINEGGYSKAQDYQFFQHKKMVRNQKAQEFNVPVGVQDMLSAFYYARTLDFSKAKKGDIFTIPAFVDEEYYDLKIKYAGTDKIKVNKGKFDCMVFHPVVQTGRIFNDEEDLTVYITNDKNKIPVLAKAKILVGSIRMELEDYSGLANPVAKLD</sequence>